<keyword evidence="11" id="KW-0808">Transferase</keyword>
<dbReference type="GO" id="GO:0006281">
    <property type="term" value="P:DNA repair"/>
    <property type="evidence" value="ECO:0007669"/>
    <property type="project" value="UniProtKB-KW"/>
</dbReference>
<evidence type="ECO:0000256" key="19">
    <source>
        <dbReference type="ARBA" id="ARBA00040009"/>
    </source>
</evidence>
<dbReference type="InterPro" id="IPR017441">
    <property type="entry name" value="Protein_kinase_ATP_BS"/>
</dbReference>
<evidence type="ECO:0000256" key="17">
    <source>
        <dbReference type="ARBA" id="ARBA00023136"/>
    </source>
</evidence>
<dbReference type="GO" id="GO:0005886">
    <property type="term" value="C:plasma membrane"/>
    <property type="evidence" value="ECO:0007669"/>
    <property type="project" value="UniProtKB-SubCell"/>
</dbReference>
<dbReference type="CTD" id="51347"/>
<evidence type="ECO:0000256" key="7">
    <source>
        <dbReference type="ARBA" id="ARBA00022475"/>
    </source>
</evidence>
<accession>A0A674IMV9</accession>
<keyword evidence="13" id="KW-0227">DNA damage</keyword>
<dbReference type="Proteomes" id="UP000472274">
    <property type="component" value="Unplaced"/>
</dbReference>
<evidence type="ECO:0000256" key="5">
    <source>
        <dbReference type="ARBA" id="ARBA00008874"/>
    </source>
</evidence>
<evidence type="ECO:0000256" key="11">
    <source>
        <dbReference type="ARBA" id="ARBA00022679"/>
    </source>
</evidence>
<evidence type="ECO:0000256" key="15">
    <source>
        <dbReference type="ARBA" id="ARBA00022840"/>
    </source>
</evidence>
<evidence type="ECO:0000256" key="22">
    <source>
        <dbReference type="ARBA" id="ARBA00048679"/>
    </source>
</evidence>
<dbReference type="SMART" id="SM00220">
    <property type="entry name" value="S_TKc"/>
    <property type="match status" value="1"/>
</dbReference>
<organism evidence="27 28">
    <name type="scientific">Terrapene triunguis</name>
    <name type="common">Three-toed box turtle</name>
    <dbReference type="NCBI Taxonomy" id="2587831"/>
    <lineage>
        <taxon>Eukaryota</taxon>
        <taxon>Metazoa</taxon>
        <taxon>Chordata</taxon>
        <taxon>Craniata</taxon>
        <taxon>Vertebrata</taxon>
        <taxon>Euteleostomi</taxon>
        <taxon>Archelosauria</taxon>
        <taxon>Testudinata</taxon>
        <taxon>Testudines</taxon>
        <taxon>Cryptodira</taxon>
        <taxon>Durocryptodira</taxon>
        <taxon>Testudinoidea</taxon>
        <taxon>Emydidae</taxon>
        <taxon>Terrapene</taxon>
    </lineage>
</organism>
<dbReference type="Gene3D" id="1.10.510.10">
    <property type="entry name" value="Transferase(Phosphotransferase) domain 1"/>
    <property type="match status" value="1"/>
</dbReference>
<dbReference type="InterPro" id="IPR000719">
    <property type="entry name" value="Prot_kinase_dom"/>
</dbReference>
<comment type="catalytic activity">
    <reaction evidence="22">
        <text>L-seryl-[protein] + ATP = O-phospho-L-seryl-[protein] + ADP + H(+)</text>
        <dbReference type="Rhea" id="RHEA:17989"/>
        <dbReference type="Rhea" id="RHEA-COMP:9863"/>
        <dbReference type="Rhea" id="RHEA-COMP:11604"/>
        <dbReference type="ChEBI" id="CHEBI:15378"/>
        <dbReference type="ChEBI" id="CHEBI:29999"/>
        <dbReference type="ChEBI" id="CHEBI:30616"/>
        <dbReference type="ChEBI" id="CHEBI:83421"/>
        <dbReference type="ChEBI" id="CHEBI:456216"/>
        <dbReference type="EC" id="2.7.11.1"/>
    </reaction>
</comment>
<dbReference type="GO" id="GO:0045121">
    <property type="term" value="C:membrane raft"/>
    <property type="evidence" value="ECO:0007669"/>
    <property type="project" value="UniProtKB-SubCell"/>
</dbReference>
<dbReference type="Ensembl" id="ENSTMTT00000009181.1">
    <property type="protein sequence ID" value="ENSTMTP00000008879.1"/>
    <property type="gene ID" value="ENSTMTG00000006495.1"/>
</dbReference>
<dbReference type="GO" id="GO:0005524">
    <property type="term" value="F:ATP binding"/>
    <property type="evidence" value="ECO:0007669"/>
    <property type="project" value="UniProtKB-UniRule"/>
</dbReference>
<evidence type="ECO:0000256" key="2">
    <source>
        <dbReference type="ARBA" id="ARBA00004285"/>
    </source>
</evidence>
<dbReference type="GO" id="GO:0007095">
    <property type="term" value="P:mitotic G2 DNA damage checkpoint signaling"/>
    <property type="evidence" value="ECO:0007669"/>
    <property type="project" value="Ensembl"/>
</dbReference>
<dbReference type="GO" id="GO:0005737">
    <property type="term" value="C:cytoplasm"/>
    <property type="evidence" value="ECO:0007669"/>
    <property type="project" value="UniProtKB-SubCell"/>
</dbReference>
<comment type="subcellular location">
    <subcellularLocation>
        <location evidence="1">Cell membrane</location>
        <topology evidence="1">Peripheral membrane protein</topology>
    </subcellularLocation>
    <subcellularLocation>
        <location evidence="3">Cytoplasm</location>
    </subcellularLocation>
    <subcellularLocation>
        <location evidence="4">Lipid droplet</location>
    </subcellularLocation>
    <subcellularLocation>
        <location evidence="2">Membrane raft</location>
    </subcellularLocation>
</comment>
<name>A0A674IMV9_9SAUR</name>
<keyword evidence="14" id="KW-0418">Kinase</keyword>
<keyword evidence="28" id="KW-1185">Reference proteome</keyword>
<evidence type="ECO:0000256" key="6">
    <source>
        <dbReference type="ARBA" id="ARBA00012513"/>
    </source>
</evidence>
<dbReference type="PANTHER" id="PTHR47167:SF10">
    <property type="entry name" value="SERINE_THREONINE-PROTEIN KINASE TAO3"/>
    <property type="match status" value="1"/>
</dbReference>
<dbReference type="GO" id="GO:0046330">
    <property type="term" value="P:positive regulation of JNK cascade"/>
    <property type="evidence" value="ECO:0007669"/>
    <property type="project" value="Ensembl"/>
</dbReference>
<dbReference type="GeneTree" id="ENSGT00940000155735"/>
<keyword evidence="8" id="KW-0963">Cytoplasm</keyword>
<sequence length="898" mass="105440">MPKGVPKDPEIADLFYKDDPEEIFVGLHEIGHGSFGAVYFATHSHSNEVVAVKKMSYSGKQTNEKWQDIIKEVKFLRQLKHPNTIEYKGCYLKEHTAWLVMEYCLGSASDLLEVHKKPLQEVEIAAITHGALQGLAYLHSHAKIHRDIKAGNILLTEPGQVKLADFGSASIVSPANSFVGTPYWMAPEVILAMDEGQYDGKVDIWSLGITCIELAERKPPLFNMNAMSALYHIAQNDSPTLQSNEWTDSFRGFVDYCLQKIPQERPSSADLLRHDFVRRDRPPRVLIDLIQRTKDAVRELDNLQYRKMKKILFQEARNGPLTESLEEEEDSEHGSNLNRKMDSLGSNHSIPSMSVSTGSQSSSVNSMQEVMDESSPELVMMHNDESTINSTSSVVHKKDHVFIRDEVGHRDHRPELRPTQSVQNQALHYRNRERFATIKSASLVTRQIHEHEQENELREQMSGYKRMRRQHQKQLIALENKLKAEMDEHRLKLQKEVETHANNSSIELEKLAKKQVAIMEKEAKVTAADEKKFQQQILAQQKKDLATFLESQKKQYKLCKEKIKEEMNEDHSTPKKEKQERISKHKENLQHTQAEEEAHLLSQQRLFYDKNCRFFRRKTMVKRHEMEQQNIREELNKKRTQKEMEHAMLIRHDESTRELEYRQLHTLQKLRMDLIRLQHQTELENQLEYNKRRERELHRKHFMELRQQPKNLKAMEMQIKKQFQDTCKVQTKQYKALKNHQLEVTPKSEHKTILKSLKDEQTRKLAILAEQYEQSINEMMASQALRLDEAQEAECQALRLQLQQEMELLNAYQSKIKMQTEAQHERELQKLEQRVSLRRAHLEQKIEEELAALQKERSERIKFLLERQEREIETFDMESLRLGFGNSVTLDYPKEDYR</sequence>
<keyword evidence="9" id="KW-0723">Serine/threonine-protein kinase</keyword>
<dbReference type="AlphaFoldDB" id="A0A674IMV9"/>
<keyword evidence="17" id="KW-0472">Membrane</keyword>
<evidence type="ECO:0000256" key="10">
    <source>
        <dbReference type="ARBA" id="ARBA00022677"/>
    </source>
</evidence>
<evidence type="ECO:0000313" key="27">
    <source>
        <dbReference type="Ensembl" id="ENSTMTP00000008879.1"/>
    </source>
</evidence>
<keyword evidence="12 23" id="KW-0547">Nucleotide-binding</keyword>
<evidence type="ECO:0000256" key="3">
    <source>
        <dbReference type="ARBA" id="ARBA00004496"/>
    </source>
</evidence>
<dbReference type="SUPFAM" id="SSF56112">
    <property type="entry name" value="Protein kinase-like (PK-like)"/>
    <property type="match status" value="1"/>
</dbReference>
<comment type="similarity">
    <text evidence="5">Belongs to the protein kinase superfamily. STE Ser/Thr protein kinase family. STE20 subfamily.</text>
</comment>
<dbReference type="GO" id="GO:0046329">
    <property type="term" value="P:negative regulation of JNK cascade"/>
    <property type="evidence" value="ECO:0007669"/>
    <property type="project" value="Ensembl"/>
</dbReference>
<dbReference type="RefSeq" id="XP_024072034.1">
    <property type="nucleotide sequence ID" value="XM_024216266.3"/>
</dbReference>
<keyword evidence="18" id="KW-0234">DNA repair</keyword>
<evidence type="ECO:0000256" key="1">
    <source>
        <dbReference type="ARBA" id="ARBA00004202"/>
    </source>
</evidence>
<dbReference type="InterPro" id="IPR011009">
    <property type="entry name" value="Kinase-like_dom_sf"/>
</dbReference>
<dbReference type="InParanoid" id="A0A674IMV9"/>
<evidence type="ECO:0000256" key="24">
    <source>
        <dbReference type="SAM" id="Coils"/>
    </source>
</evidence>
<evidence type="ECO:0000256" key="25">
    <source>
        <dbReference type="SAM" id="MobiDB-lite"/>
    </source>
</evidence>
<evidence type="ECO:0000256" key="14">
    <source>
        <dbReference type="ARBA" id="ARBA00022777"/>
    </source>
</evidence>
<feature type="binding site" evidence="23">
    <location>
        <position position="54"/>
    </location>
    <ligand>
        <name>ATP</name>
        <dbReference type="ChEBI" id="CHEBI:30616"/>
    </ligand>
</feature>
<keyword evidence="15 23" id="KW-0067">ATP-binding</keyword>
<evidence type="ECO:0000256" key="21">
    <source>
        <dbReference type="ARBA" id="ARBA00047899"/>
    </source>
</evidence>
<dbReference type="FunCoup" id="A0A674IMV9">
    <property type="interactions" value="572"/>
</dbReference>
<keyword evidence="16 24" id="KW-0175">Coiled coil</keyword>
<feature type="region of interest" description="Disordered" evidence="25">
    <location>
        <begin position="321"/>
        <end position="372"/>
    </location>
</feature>
<dbReference type="CDD" id="cd06633">
    <property type="entry name" value="STKc_TAO3"/>
    <property type="match status" value="1"/>
</dbReference>
<evidence type="ECO:0000256" key="4">
    <source>
        <dbReference type="ARBA" id="ARBA00004502"/>
    </source>
</evidence>
<feature type="region of interest" description="Disordered" evidence="25">
    <location>
        <begin position="565"/>
        <end position="596"/>
    </location>
</feature>
<evidence type="ECO:0000256" key="9">
    <source>
        <dbReference type="ARBA" id="ARBA00022527"/>
    </source>
</evidence>
<feature type="domain" description="Protein kinase" evidence="26">
    <location>
        <begin position="24"/>
        <end position="277"/>
    </location>
</feature>
<keyword evidence="7" id="KW-1003">Cell membrane</keyword>
<dbReference type="GO" id="GO:0000165">
    <property type="term" value="P:MAPK cascade"/>
    <property type="evidence" value="ECO:0007669"/>
    <property type="project" value="Ensembl"/>
</dbReference>
<evidence type="ECO:0000256" key="12">
    <source>
        <dbReference type="ARBA" id="ARBA00022741"/>
    </source>
</evidence>
<dbReference type="GeneID" id="112118069"/>
<proteinExistence type="inferred from homology"/>
<gene>
    <name evidence="27" type="primary">TAOK3</name>
</gene>
<dbReference type="Pfam" id="PF00069">
    <property type="entry name" value="Pkinase"/>
    <property type="match status" value="1"/>
</dbReference>
<evidence type="ECO:0000256" key="23">
    <source>
        <dbReference type="PROSITE-ProRule" id="PRU10141"/>
    </source>
</evidence>
<evidence type="ECO:0000256" key="13">
    <source>
        <dbReference type="ARBA" id="ARBA00022763"/>
    </source>
</evidence>
<feature type="compositionally biased region" description="Polar residues" evidence="25">
    <location>
        <begin position="334"/>
        <end position="351"/>
    </location>
</feature>
<feature type="compositionally biased region" description="Low complexity" evidence="25">
    <location>
        <begin position="352"/>
        <end position="369"/>
    </location>
</feature>
<feature type="coiled-coil region" evidence="24">
    <location>
        <begin position="758"/>
        <end position="859"/>
    </location>
</feature>
<evidence type="ECO:0000259" key="26">
    <source>
        <dbReference type="PROSITE" id="PS50011"/>
    </source>
</evidence>
<keyword evidence="10" id="KW-0551">Lipid droplet</keyword>
<feature type="coiled-coil region" evidence="24">
    <location>
        <begin position="454"/>
        <end position="499"/>
    </location>
</feature>
<reference evidence="27" key="1">
    <citation type="submission" date="2025-08" db="UniProtKB">
        <authorList>
            <consortium name="Ensembl"/>
        </authorList>
    </citation>
    <scope>IDENTIFICATION</scope>
</reference>
<dbReference type="Gene3D" id="3.30.200.20">
    <property type="entry name" value="Phosphorylase Kinase, domain 1"/>
    <property type="match status" value="1"/>
</dbReference>
<dbReference type="GO" id="GO:0032874">
    <property type="term" value="P:positive regulation of stress-activated MAPK cascade"/>
    <property type="evidence" value="ECO:0007669"/>
    <property type="project" value="Ensembl"/>
</dbReference>
<evidence type="ECO:0000313" key="28">
    <source>
        <dbReference type="Proteomes" id="UP000472274"/>
    </source>
</evidence>
<evidence type="ECO:0000256" key="20">
    <source>
        <dbReference type="ARBA" id="ARBA00043013"/>
    </source>
</evidence>
<evidence type="ECO:0000256" key="8">
    <source>
        <dbReference type="ARBA" id="ARBA00022490"/>
    </source>
</evidence>
<dbReference type="FunFam" id="1.10.510.10:FF:000030">
    <property type="entry name" value="Serine/threonine-protein kinase TAO2, putative"/>
    <property type="match status" value="1"/>
</dbReference>
<dbReference type="PANTHER" id="PTHR47167">
    <property type="entry name" value="SERINE/THREONINE-PROTEIN KINASE TAO1-LIKE PROTEIN"/>
    <property type="match status" value="1"/>
</dbReference>
<dbReference type="PROSITE" id="PS00107">
    <property type="entry name" value="PROTEIN_KINASE_ATP"/>
    <property type="match status" value="1"/>
</dbReference>
<dbReference type="GO" id="GO:0005811">
    <property type="term" value="C:lipid droplet"/>
    <property type="evidence" value="ECO:0007669"/>
    <property type="project" value="UniProtKB-SubCell"/>
</dbReference>
<comment type="catalytic activity">
    <reaction evidence="21">
        <text>L-threonyl-[protein] + ATP = O-phospho-L-threonyl-[protein] + ADP + H(+)</text>
        <dbReference type="Rhea" id="RHEA:46608"/>
        <dbReference type="Rhea" id="RHEA-COMP:11060"/>
        <dbReference type="Rhea" id="RHEA-COMP:11605"/>
        <dbReference type="ChEBI" id="CHEBI:15378"/>
        <dbReference type="ChEBI" id="CHEBI:30013"/>
        <dbReference type="ChEBI" id="CHEBI:30616"/>
        <dbReference type="ChEBI" id="CHEBI:61977"/>
        <dbReference type="ChEBI" id="CHEBI:456216"/>
        <dbReference type="EC" id="2.7.11.1"/>
    </reaction>
</comment>
<evidence type="ECO:0000256" key="18">
    <source>
        <dbReference type="ARBA" id="ARBA00023204"/>
    </source>
</evidence>
<dbReference type="FunFam" id="3.30.200.20:FF:000029">
    <property type="entry name" value="Serine/threonine-protein kinase TAO2, putative"/>
    <property type="match status" value="1"/>
</dbReference>
<evidence type="ECO:0000256" key="16">
    <source>
        <dbReference type="ARBA" id="ARBA00023054"/>
    </source>
</evidence>
<protein>
    <recommendedName>
        <fullName evidence="19">Serine/threonine-protein kinase TAO3</fullName>
        <ecNumber evidence="6">2.7.11.1</ecNumber>
    </recommendedName>
    <alternativeName>
        <fullName evidence="20">Thousand and one amino acid protein 3</fullName>
    </alternativeName>
</protein>
<dbReference type="PROSITE" id="PS50011">
    <property type="entry name" value="PROTEIN_KINASE_DOM"/>
    <property type="match status" value="1"/>
</dbReference>
<dbReference type="EC" id="2.7.11.1" evidence="6"/>
<dbReference type="InterPro" id="IPR051234">
    <property type="entry name" value="TAO_STE20_kinase"/>
</dbReference>
<dbReference type="GO" id="GO:0004674">
    <property type="term" value="F:protein serine/threonine kinase activity"/>
    <property type="evidence" value="ECO:0007669"/>
    <property type="project" value="UniProtKB-KW"/>
</dbReference>
<reference evidence="27" key="2">
    <citation type="submission" date="2025-09" db="UniProtKB">
        <authorList>
            <consortium name="Ensembl"/>
        </authorList>
    </citation>
    <scope>IDENTIFICATION</scope>
</reference>
<dbReference type="GO" id="GO:0051493">
    <property type="term" value="P:regulation of cytoskeleton organization"/>
    <property type="evidence" value="ECO:0007669"/>
    <property type="project" value="TreeGrafter"/>
</dbReference>